<comment type="caution">
    <text evidence="11">The sequence shown here is derived from an EMBL/GenBank/DDBJ whole genome shotgun (WGS) entry which is preliminary data.</text>
</comment>
<reference evidence="11 12" key="1">
    <citation type="submission" date="2018-08" db="EMBL/GenBank/DDBJ databases">
        <title>A genome reference for cultivated species of the human gut microbiota.</title>
        <authorList>
            <person name="Zou Y."/>
            <person name="Xue W."/>
            <person name="Luo G."/>
        </authorList>
    </citation>
    <scope>NUCLEOTIDE SEQUENCE [LARGE SCALE GENOMIC DNA]</scope>
    <source>
        <strain evidence="11 12">AF04-15</strain>
    </source>
</reference>
<accession>A0A413FID3</accession>
<comment type="function">
    <text evidence="7">May play the central regulatory role in sporulation. It may be an element of the effector pathway responsible for the activation of sporulation genes in response to nutritional stress. Spo0A may act in concert with spo0H (a sigma factor) to control the expression of some genes that are critical to the sporulation process.</text>
</comment>
<evidence type="ECO:0000313" key="12">
    <source>
        <dbReference type="Proteomes" id="UP000283880"/>
    </source>
</evidence>
<dbReference type="Proteomes" id="UP000283880">
    <property type="component" value="Unassembled WGS sequence"/>
</dbReference>
<dbReference type="GO" id="GO:0003700">
    <property type="term" value="F:DNA-binding transcription factor activity"/>
    <property type="evidence" value="ECO:0007669"/>
    <property type="project" value="InterPro"/>
</dbReference>
<feature type="modified residue" description="4-aspartylphosphate" evidence="8">
    <location>
        <position position="58"/>
    </location>
</feature>
<dbReference type="InterPro" id="IPR039420">
    <property type="entry name" value="WalR-like"/>
</dbReference>
<evidence type="ECO:0000256" key="4">
    <source>
        <dbReference type="ARBA" id="ARBA00023015"/>
    </source>
</evidence>
<evidence type="ECO:0000256" key="5">
    <source>
        <dbReference type="ARBA" id="ARBA00023125"/>
    </source>
</evidence>
<dbReference type="Gene3D" id="3.40.50.2300">
    <property type="match status" value="1"/>
</dbReference>
<dbReference type="InterPro" id="IPR020449">
    <property type="entry name" value="Tscrpt_reg_AraC-type_HTH"/>
</dbReference>
<dbReference type="PANTHER" id="PTHR48111">
    <property type="entry name" value="REGULATOR OF RPOS"/>
    <property type="match status" value="1"/>
</dbReference>
<keyword evidence="6" id="KW-0804">Transcription</keyword>
<dbReference type="InterPro" id="IPR018060">
    <property type="entry name" value="HTH_AraC"/>
</dbReference>
<dbReference type="SMART" id="SM00448">
    <property type="entry name" value="REC"/>
    <property type="match status" value="1"/>
</dbReference>
<dbReference type="GO" id="GO:0000156">
    <property type="term" value="F:phosphorelay response regulator activity"/>
    <property type="evidence" value="ECO:0007669"/>
    <property type="project" value="TreeGrafter"/>
</dbReference>
<evidence type="ECO:0000256" key="7">
    <source>
        <dbReference type="ARBA" id="ARBA00024867"/>
    </source>
</evidence>
<dbReference type="GO" id="GO:0032993">
    <property type="term" value="C:protein-DNA complex"/>
    <property type="evidence" value="ECO:0007669"/>
    <property type="project" value="TreeGrafter"/>
</dbReference>
<evidence type="ECO:0000259" key="10">
    <source>
        <dbReference type="PROSITE" id="PS50110"/>
    </source>
</evidence>
<organism evidence="11 12">
    <name type="scientific">Enterocloster asparagiformis</name>
    <dbReference type="NCBI Taxonomy" id="333367"/>
    <lineage>
        <taxon>Bacteria</taxon>
        <taxon>Bacillati</taxon>
        <taxon>Bacillota</taxon>
        <taxon>Clostridia</taxon>
        <taxon>Lachnospirales</taxon>
        <taxon>Lachnospiraceae</taxon>
        <taxon>Enterocloster</taxon>
    </lineage>
</organism>
<evidence type="ECO:0000256" key="1">
    <source>
        <dbReference type="ARBA" id="ARBA00018672"/>
    </source>
</evidence>
<feature type="domain" description="HTH araC/xylS-type" evidence="9">
    <location>
        <begin position="142"/>
        <end position="243"/>
    </location>
</feature>
<keyword evidence="5 11" id="KW-0238">DNA-binding</keyword>
<evidence type="ECO:0000256" key="8">
    <source>
        <dbReference type="PROSITE-ProRule" id="PRU00169"/>
    </source>
</evidence>
<dbReference type="SUPFAM" id="SSF46689">
    <property type="entry name" value="Homeodomain-like"/>
    <property type="match status" value="1"/>
</dbReference>
<evidence type="ECO:0000259" key="9">
    <source>
        <dbReference type="PROSITE" id="PS01124"/>
    </source>
</evidence>
<dbReference type="EMBL" id="QSBM01000004">
    <property type="protein sequence ID" value="RGX30962.1"/>
    <property type="molecule type" value="Genomic_DNA"/>
</dbReference>
<keyword evidence="2 8" id="KW-0597">Phosphoprotein</keyword>
<dbReference type="GO" id="GO:0000976">
    <property type="term" value="F:transcription cis-regulatory region binding"/>
    <property type="evidence" value="ECO:0007669"/>
    <property type="project" value="TreeGrafter"/>
</dbReference>
<dbReference type="SUPFAM" id="SSF52172">
    <property type="entry name" value="CheY-like"/>
    <property type="match status" value="1"/>
</dbReference>
<dbReference type="SMART" id="SM00342">
    <property type="entry name" value="HTH_ARAC"/>
    <property type="match status" value="1"/>
</dbReference>
<evidence type="ECO:0000256" key="2">
    <source>
        <dbReference type="ARBA" id="ARBA00022553"/>
    </source>
</evidence>
<dbReference type="PROSITE" id="PS01124">
    <property type="entry name" value="HTH_ARAC_FAMILY_2"/>
    <property type="match status" value="1"/>
</dbReference>
<keyword evidence="4" id="KW-0805">Transcription regulation</keyword>
<evidence type="ECO:0000313" key="11">
    <source>
        <dbReference type="EMBL" id="RGX30962.1"/>
    </source>
</evidence>
<dbReference type="InterPro" id="IPR011006">
    <property type="entry name" value="CheY-like_superfamily"/>
</dbReference>
<feature type="domain" description="Response regulatory" evidence="10">
    <location>
        <begin position="6"/>
        <end position="123"/>
    </location>
</feature>
<protein>
    <recommendedName>
        <fullName evidence="1">Stage 0 sporulation protein A homolog</fullName>
    </recommendedName>
</protein>
<dbReference type="PRINTS" id="PR00032">
    <property type="entry name" value="HTHARAC"/>
</dbReference>
<dbReference type="GO" id="GO:0005829">
    <property type="term" value="C:cytosol"/>
    <property type="evidence" value="ECO:0007669"/>
    <property type="project" value="TreeGrafter"/>
</dbReference>
<dbReference type="Pfam" id="PF12833">
    <property type="entry name" value="HTH_18"/>
    <property type="match status" value="1"/>
</dbReference>
<gene>
    <name evidence="11" type="ORF">DWV29_07290</name>
</gene>
<dbReference type="RefSeq" id="WP_007708432.1">
    <property type="nucleotide sequence ID" value="NZ_JAWRJJ010000137.1"/>
</dbReference>
<evidence type="ECO:0000256" key="3">
    <source>
        <dbReference type="ARBA" id="ARBA00023012"/>
    </source>
</evidence>
<dbReference type="PROSITE" id="PS50110">
    <property type="entry name" value="RESPONSE_REGULATORY"/>
    <property type="match status" value="1"/>
</dbReference>
<proteinExistence type="predicted"/>
<sequence>MPQPLRLIIVDDESFMRDNLAHLFPWEELGYEVASVFANGREALAYLEHNPADVVLTDIQMPVMDGLELARCIREQNIPARLVFLSAYSDFEYARKGILYGADDYLVKPVRYQELVDLFTRLKDSIEAAARETSPATESKEEPALAALSACIREHPGEISLDFASRATGLGSDSISGLLKERLSMTFPEFVCQEKMIWAAGLLRDIHLSIGEIAARTGYTNSKNFSRAFHNYYHMTPMQYRKKGET</sequence>
<dbReference type="AlphaFoldDB" id="A0A413FID3"/>
<name>A0A413FID3_9FIRM</name>
<dbReference type="Gene3D" id="1.10.10.60">
    <property type="entry name" value="Homeodomain-like"/>
    <property type="match status" value="1"/>
</dbReference>
<dbReference type="CDD" id="cd17536">
    <property type="entry name" value="REC_YesN-like"/>
    <property type="match status" value="1"/>
</dbReference>
<dbReference type="PANTHER" id="PTHR48111:SF1">
    <property type="entry name" value="TWO-COMPONENT RESPONSE REGULATOR ORR33"/>
    <property type="match status" value="1"/>
</dbReference>
<dbReference type="OrthoDB" id="1974963at2"/>
<evidence type="ECO:0000256" key="6">
    <source>
        <dbReference type="ARBA" id="ARBA00023163"/>
    </source>
</evidence>
<dbReference type="Pfam" id="PF00072">
    <property type="entry name" value="Response_reg"/>
    <property type="match status" value="1"/>
</dbReference>
<keyword evidence="3" id="KW-0902">Two-component regulatory system</keyword>
<dbReference type="InterPro" id="IPR001789">
    <property type="entry name" value="Sig_transdc_resp-reg_receiver"/>
</dbReference>
<dbReference type="InterPro" id="IPR009057">
    <property type="entry name" value="Homeodomain-like_sf"/>
</dbReference>